<evidence type="ECO:0000313" key="2">
    <source>
        <dbReference type="EMBL" id="MBE8727053.1"/>
    </source>
</evidence>
<gene>
    <name evidence="2" type="ORF">C4F50_19215</name>
</gene>
<comment type="caution">
    <text evidence="2">The sequence shown here is derived from an EMBL/GenBank/DDBJ whole genome shotgun (WGS) entry which is preliminary data.</text>
</comment>
<keyword evidence="3" id="KW-1185">Reference proteome</keyword>
<protein>
    <recommendedName>
        <fullName evidence="4">Oligosaccharide repeat unit polymerase</fullName>
    </recommendedName>
</protein>
<name>A0ABR9TNV8_9FLAO</name>
<keyword evidence="1" id="KW-0812">Transmembrane</keyword>
<evidence type="ECO:0000313" key="3">
    <source>
        <dbReference type="Proteomes" id="UP000640614"/>
    </source>
</evidence>
<keyword evidence="1" id="KW-1133">Transmembrane helix</keyword>
<sequence>MSIFDGLFFGGFFFIFIPICYSFWVGKIQLVGLPDFLPEKDCNIIFYGIFSITFFGICSLQFSNKKKFLTRNLKVVEKNFFVLTLLMYFFSLIVSFISSGKLDGGSHWYRANEDLYQKSAMFVLLGQIHNVGRVVIPGLCLYFQLHYLRTNKFFKPHFFIAFFVIVFELFLAGNRIVILFFVFSIIIPFAIRKKIKEIFYIAIICFPILFIAKFWPMVRGMIWAEKVSIERTVDVIKLAYKSEVVANDSESDAILVLTEGSNLVALKYITDNFPNKYDYSLGETMVLKSIGAIIPKSIWPSKPDGLGNLVGEKALSGFSLYLNVTLLGDAWANFSFYGIFYIVLMLFIIEKYFKKSLFKLLSSIFFMVAIASWRFDFSYYFITIYILLFYFLILKISIVNKMCNKISFLIFKN</sequence>
<feature type="transmembrane region" description="Helical" evidence="1">
    <location>
        <begin position="176"/>
        <end position="191"/>
    </location>
</feature>
<accession>A0ABR9TNV8</accession>
<feature type="transmembrane region" description="Helical" evidence="1">
    <location>
        <begin position="44"/>
        <end position="60"/>
    </location>
</feature>
<organism evidence="2 3">
    <name type="scientific">Flavobacterium hungaricum</name>
    <dbReference type="NCBI Taxonomy" id="2082725"/>
    <lineage>
        <taxon>Bacteria</taxon>
        <taxon>Pseudomonadati</taxon>
        <taxon>Bacteroidota</taxon>
        <taxon>Flavobacteriia</taxon>
        <taxon>Flavobacteriales</taxon>
        <taxon>Flavobacteriaceae</taxon>
        <taxon>Flavobacterium</taxon>
    </lineage>
</organism>
<keyword evidence="1" id="KW-0472">Membrane</keyword>
<feature type="transmembrane region" description="Helical" evidence="1">
    <location>
        <begin position="379"/>
        <end position="398"/>
    </location>
</feature>
<feature type="transmembrane region" description="Helical" evidence="1">
    <location>
        <begin position="356"/>
        <end position="373"/>
    </location>
</feature>
<reference evidence="2 3" key="1">
    <citation type="submission" date="2018-07" db="EMBL/GenBank/DDBJ databases">
        <title>Genome assembly of strain KB82.</title>
        <authorList>
            <person name="Kukolya J."/>
            <person name="Horvath B."/>
            <person name="Nagy I."/>
            <person name="Toth A."/>
        </authorList>
    </citation>
    <scope>NUCLEOTIDE SEQUENCE [LARGE SCALE GENOMIC DNA]</scope>
    <source>
        <strain evidence="2 3">Kb82</strain>
    </source>
</reference>
<evidence type="ECO:0000256" key="1">
    <source>
        <dbReference type="SAM" id="Phobius"/>
    </source>
</evidence>
<dbReference type="RefSeq" id="WP_194140215.1">
    <property type="nucleotide sequence ID" value="NZ_PRDM01000004.1"/>
</dbReference>
<feature type="transmembrane region" description="Helical" evidence="1">
    <location>
        <begin position="330"/>
        <end position="349"/>
    </location>
</feature>
<evidence type="ECO:0008006" key="4">
    <source>
        <dbReference type="Google" id="ProtNLM"/>
    </source>
</evidence>
<dbReference type="EMBL" id="PRDM01000004">
    <property type="protein sequence ID" value="MBE8727053.1"/>
    <property type="molecule type" value="Genomic_DNA"/>
</dbReference>
<feature type="transmembrane region" description="Helical" evidence="1">
    <location>
        <begin position="80"/>
        <end position="100"/>
    </location>
</feature>
<proteinExistence type="predicted"/>
<feature type="transmembrane region" description="Helical" evidence="1">
    <location>
        <begin position="198"/>
        <end position="218"/>
    </location>
</feature>
<feature type="transmembrane region" description="Helical" evidence="1">
    <location>
        <begin position="7"/>
        <end position="24"/>
    </location>
</feature>
<dbReference type="Proteomes" id="UP000640614">
    <property type="component" value="Unassembled WGS sequence"/>
</dbReference>